<evidence type="ECO:0000256" key="17">
    <source>
        <dbReference type="ARBA" id="ARBA00041185"/>
    </source>
</evidence>
<evidence type="ECO:0000256" key="20">
    <source>
        <dbReference type="ARBA" id="ARBA00049902"/>
    </source>
</evidence>
<feature type="region of interest" description="Disordered" evidence="22">
    <location>
        <begin position="420"/>
        <end position="453"/>
    </location>
</feature>
<evidence type="ECO:0000256" key="21">
    <source>
        <dbReference type="ARBA" id="ARBA00049966"/>
    </source>
</evidence>
<feature type="transmembrane region" description="Helical" evidence="23">
    <location>
        <begin position="88"/>
        <end position="106"/>
    </location>
</feature>
<evidence type="ECO:0000256" key="6">
    <source>
        <dbReference type="ARBA" id="ARBA00022679"/>
    </source>
</evidence>
<dbReference type="STRING" id="164348.BFF78_30750"/>
<feature type="region of interest" description="Disordered" evidence="22">
    <location>
        <begin position="1"/>
        <end position="28"/>
    </location>
</feature>
<dbReference type="PANTHER" id="PTHR30474">
    <property type="entry name" value="CELL CYCLE PROTEIN"/>
    <property type="match status" value="1"/>
</dbReference>
<feature type="transmembrane region" description="Helical" evidence="23">
    <location>
        <begin position="315"/>
        <end position="335"/>
    </location>
</feature>
<evidence type="ECO:0000313" key="24">
    <source>
        <dbReference type="EMBL" id="TQK99719.1"/>
    </source>
</evidence>
<evidence type="ECO:0000256" key="18">
    <source>
        <dbReference type="ARBA" id="ARBA00041418"/>
    </source>
</evidence>
<evidence type="ECO:0000256" key="1">
    <source>
        <dbReference type="ARBA" id="ARBA00004651"/>
    </source>
</evidence>
<proteinExistence type="inferred from homology"/>
<dbReference type="GO" id="GO:0008360">
    <property type="term" value="P:regulation of cell shape"/>
    <property type="evidence" value="ECO:0007669"/>
    <property type="project" value="UniProtKB-KW"/>
</dbReference>
<dbReference type="GO" id="GO:0071555">
    <property type="term" value="P:cell wall organization"/>
    <property type="evidence" value="ECO:0007669"/>
    <property type="project" value="UniProtKB-KW"/>
</dbReference>
<evidence type="ECO:0000256" key="4">
    <source>
        <dbReference type="ARBA" id="ARBA00022618"/>
    </source>
</evidence>
<evidence type="ECO:0000256" key="23">
    <source>
        <dbReference type="SAM" id="Phobius"/>
    </source>
</evidence>
<organism evidence="24 25">
    <name type="scientific">Streptomyces puniciscabiei</name>
    <dbReference type="NCBI Taxonomy" id="164348"/>
    <lineage>
        <taxon>Bacteria</taxon>
        <taxon>Bacillati</taxon>
        <taxon>Actinomycetota</taxon>
        <taxon>Actinomycetes</taxon>
        <taxon>Kitasatosporales</taxon>
        <taxon>Streptomycetaceae</taxon>
        <taxon>Streptomyces</taxon>
    </lineage>
</organism>
<evidence type="ECO:0000256" key="10">
    <source>
        <dbReference type="ARBA" id="ARBA00022989"/>
    </source>
</evidence>
<keyword evidence="9" id="KW-0573">Peptidoglycan synthesis</keyword>
<evidence type="ECO:0000256" key="11">
    <source>
        <dbReference type="ARBA" id="ARBA00023136"/>
    </source>
</evidence>
<evidence type="ECO:0000256" key="13">
    <source>
        <dbReference type="ARBA" id="ARBA00023316"/>
    </source>
</evidence>
<keyword evidence="4 24" id="KW-0132">Cell division</keyword>
<dbReference type="PROSITE" id="PS00428">
    <property type="entry name" value="FTSW_RODA_SPOVE"/>
    <property type="match status" value="1"/>
</dbReference>
<dbReference type="EMBL" id="VFNX01000001">
    <property type="protein sequence ID" value="TQK99719.1"/>
    <property type="molecule type" value="Genomic_DNA"/>
</dbReference>
<evidence type="ECO:0000256" key="19">
    <source>
        <dbReference type="ARBA" id="ARBA00044770"/>
    </source>
</evidence>
<feature type="transmembrane region" description="Helical" evidence="23">
    <location>
        <begin position="228"/>
        <end position="244"/>
    </location>
</feature>
<dbReference type="Proteomes" id="UP000318103">
    <property type="component" value="Unassembled WGS sequence"/>
</dbReference>
<evidence type="ECO:0000256" key="22">
    <source>
        <dbReference type="SAM" id="MobiDB-lite"/>
    </source>
</evidence>
<feature type="transmembrane region" description="Helical" evidence="23">
    <location>
        <begin position="381"/>
        <end position="403"/>
    </location>
</feature>
<dbReference type="PANTHER" id="PTHR30474:SF2">
    <property type="entry name" value="PEPTIDOGLYCAN GLYCOSYLTRANSFERASE FTSW-RELATED"/>
    <property type="match status" value="1"/>
</dbReference>
<evidence type="ECO:0000256" key="3">
    <source>
        <dbReference type="ARBA" id="ARBA00022475"/>
    </source>
</evidence>
<keyword evidence="8" id="KW-0133">Cell shape</keyword>
<keyword evidence="12" id="KW-0131">Cell cycle</keyword>
<name>A0A542UKX8_9ACTN</name>
<dbReference type="GO" id="GO:0015648">
    <property type="term" value="F:lipid-linked peptidoglycan transporter activity"/>
    <property type="evidence" value="ECO:0007669"/>
    <property type="project" value="TreeGrafter"/>
</dbReference>
<protein>
    <recommendedName>
        <fullName evidence="17">Probable peptidoglycan glycosyltransferase FtsW</fullName>
        <ecNumber evidence="19">2.4.99.28</ecNumber>
    </recommendedName>
    <alternativeName>
        <fullName evidence="18">Cell division protein FtsW</fullName>
    </alternativeName>
    <alternativeName>
        <fullName evidence="15">Cell wall polymerase</fullName>
    </alternativeName>
    <alternativeName>
        <fullName evidence="14">Peptidoglycan polymerase</fullName>
    </alternativeName>
</protein>
<dbReference type="GO" id="GO:0051301">
    <property type="term" value="P:cell division"/>
    <property type="evidence" value="ECO:0007669"/>
    <property type="project" value="UniProtKB-KW"/>
</dbReference>
<evidence type="ECO:0000256" key="2">
    <source>
        <dbReference type="ARBA" id="ARBA00004752"/>
    </source>
</evidence>
<keyword evidence="10 23" id="KW-1133">Transmembrane helix</keyword>
<evidence type="ECO:0000256" key="12">
    <source>
        <dbReference type="ARBA" id="ARBA00023306"/>
    </source>
</evidence>
<evidence type="ECO:0000256" key="5">
    <source>
        <dbReference type="ARBA" id="ARBA00022676"/>
    </source>
</evidence>
<evidence type="ECO:0000256" key="14">
    <source>
        <dbReference type="ARBA" id="ARBA00032370"/>
    </source>
</evidence>
<dbReference type="GO" id="GO:0008955">
    <property type="term" value="F:peptidoglycan glycosyltransferase activity"/>
    <property type="evidence" value="ECO:0007669"/>
    <property type="project" value="UniProtKB-EC"/>
</dbReference>
<gene>
    <name evidence="24" type="ORF">FB563_4798</name>
</gene>
<feature type="transmembrane region" description="Helical" evidence="23">
    <location>
        <begin position="205"/>
        <end position="221"/>
    </location>
</feature>
<dbReference type="GO" id="GO:0032153">
    <property type="term" value="C:cell division site"/>
    <property type="evidence" value="ECO:0007669"/>
    <property type="project" value="TreeGrafter"/>
</dbReference>
<dbReference type="OrthoDB" id="9768187at2"/>
<evidence type="ECO:0000313" key="25">
    <source>
        <dbReference type="Proteomes" id="UP000318103"/>
    </source>
</evidence>
<keyword evidence="6" id="KW-0808">Transferase</keyword>
<keyword evidence="7 23" id="KW-0812">Transmembrane</keyword>
<keyword evidence="5" id="KW-0328">Glycosyltransferase</keyword>
<comment type="similarity">
    <text evidence="16">Belongs to the SEDS family. FtsW subfamily.</text>
</comment>
<keyword evidence="13" id="KW-0961">Cell wall biogenesis/degradation</keyword>
<dbReference type="InterPro" id="IPR001182">
    <property type="entry name" value="FtsW/RodA"/>
</dbReference>
<dbReference type="InterPro" id="IPR018365">
    <property type="entry name" value="Cell_cycle_FtsW-rel_CS"/>
</dbReference>
<dbReference type="InterPro" id="IPR013437">
    <property type="entry name" value="FtsW"/>
</dbReference>
<sequence length="453" mass="47979">MSGSRTGRPPVQGAVKRPPAQRLPRESPVQRAYTRARKAWDRPLTAYYLILGGSVLIIVLGLVMVYSASQITALQMSLPGSYFFRKQLLAAVIGGLLLFAASRMPVKLHRALAYPILAGAVFLMALVQVPGIGMAVNGNQNWISLGGSFQIQPSEFGKLALVLWGADLIARKQEKRLLTQWKHMLVPLVPVAFLLLGLIMLGGDMGTAIILTAILFGLLWLAGAPTRLFAGVLTIATLIGGVLIKTSPNRMARLACIGATEPRAGVADCWQAVHGIYALASGGLFGSGLGASVEKWGQLPEAHTDFIFAVTGEELGLAGTLSVLALFAALGYAGIRVAGRTEDPFVRYAAGGVTTWITAQAVVNIGAVLGLLPIAGVPLPLFSYGGSALLPTMFAIGLLIAFARDEPAARAALAMRQPRFGRKRAGGSGGERGPRRWNTMRRRASVARPSGER</sequence>
<evidence type="ECO:0000256" key="8">
    <source>
        <dbReference type="ARBA" id="ARBA00022960"/>
    </source>
</evidence>
<keyword evidence="25" id="KW-1185">Reference proteome</keyword>
<dbReference type="NCBIfam" id="TIGR02614">
    <property type="entry name" value="ftsW"/>
    <property type="match status" value="1"/>
</dbReference>
<reference evidence="24 25" key="1">
    <citation type="submission" date="2019-06" db="EMBL/GenBank/DDBJ databases">
        <title>Sequencing the genomes of 1000 actinobacteria strains.</title>
        <authorList>
            <person name="Klenk H.-P."/>
        </authorList>
    </citation>
    <scope>NUCLEOTIDE SEQUENCE [LARGE SCALE GENOMIC DNA]</scope>
    <source>
        <strain evidence="24 25">DSM 41929</strain>
    </source>
</reference>
<accession>A0A542UKX8</accession>
<feature type="transmembrane region" description="Helical" evidence="23">
    <location>
        <begin position="356"/>
        <end position="375"/>
    </location>
</feature>
<evidence type="ECO:0000256" key="15">
    <source>
        <dbReference type="ARBA" id="ARBA00033270"/>
    </source>
</evidence>
<comment type="catalytic activity">
    <reaction evidence="20">
        <text>[GlcNAc-(1-&gt;4)-Mur2Ac(oyl-L-Ala-gamma-D-Glu-L-Lys-D-Ala-D-Ala)](n)-di-trans,octa-cis-undecaprenyl diphosphate + beta-D-GlcNAc-(1-&gt;4)-Mur2Ac(oyl-L-Ala-gamma-D-Glu-L-Lys-D-Ala-D-Ala)-di-trans,octa-cis-undecaprenyl diphosphate = [GlcNAc-(1-&gt;4)-Mur2Ac(oyl-L-Ala-gamma-D-Glu-L-Lys-D-Ala-D-Ala)](n+1)-di-trans,octa-cis-undecaprenyl diphosphate + di-trans,octa-cis-undecaprenyl diphosphate + H(+)</text>
        <dbReference type="Rhea" id="RHEA:23708"/>
        <dbReference type="Rhea" id="RHEA-COMP:9602"/>
        <dbReference type="Rhea" id="RHEA-COMP:9603"/>
        <dbReference type="ChEBI" id="CHEBI:15378"/>
        <dbReference type="ChEBI" id="CHEBI:58405"/>
        <dbReference type="ChEBI" id="CHEBI:60033"/>
        <dbReference type="ChEBI" id="CHEBI:78435"/>
        <dbReference type="EC" id="2.4.99.28"/>
    </reaction>
</comment>
<feature type="transmembrane region" description="Helical" evidence="23">
    <location>
        <begin position="112"/>
        <end position="136"/>
    </location>
</feature>
<dbReference type="GO" id="GO:0009252">
    <property type="term" value="P:peptidoglycan biosynthetic process"/>
    <property type="evidence" value="ECO:0007669"/>
    <property type="project" value="UniProtKB-KW"/>
</dbReference>
<dbReference type="AlphaFoldDB" id="A0A542UKX8"/>
<dbReference type="Pfam" id="PF01098">
    <property type="entry name" value="FTSW_RODA_SPOVE"/>
    <property type="match status" value="1"/>
</dbReference>
<dbReference type="GO" id="GO:0005886">
    <property type="term" value="C:plasma membrane"/>
    <property type="evidence" value="ECO:0007669"/>
    <property type="project" value="UniProtKB-SubCell"/>
</dbReference>
<keyword evidence="11 23" id="KW-0472">Membrane</keyword>
<dbReference type="EC" id="2.4.99.28" evidence="19"/>
<evidence type="ECO:0000256" key="16">
    <source>
        <dbReference type="ARBA" id="ARBA00038053"/>
    </source>
</evidence>
<evidence type="ECO:0000256" key="9">
    <source>
        <dbReference type="ARBA" id="ARBA00022984"/>
    </source>
</evidence>
<dbReference type="RefSeq" id="WP_055707303.1">
    <property type="nucleotide sequence ID" value="NZ_JBPJFI010000001.1"/>
</dbReference>
<comment type="caution">
    <text evidence="24">The sequence shown here is derived from an EMBL/GenBank/DDBJ whole genome shotgun (WGS) entry which is preliminary data.</text>
</comment>
<feature type="transmembrane region" description="Helical" evidence="23">
    <location>
        <begin position="46"/>
        <end position="67"/>
    </location>
</feature>
<keyword evidence="3" id="KW-1003">Cell membrane</keyword>
<evidence type="ECO:0000256" key="7">
    <source>
        <dbReference type="ARBA" id="ARBA00022692"/>
    </source>
</evidence>
<comment type="subcellular location">
    <subcellularLocation>
        <location evidence="1">Cell membrane</location>
        <topology evidence="1">Multi-pass membrane protein</topology>
    </subcellularLocation>
</comment>
<comment type="pathway">
    <text evidence="2">Cell wall biogenesis; peptidoglycan biosynthesis.</text>
</comment>
<comment type="function">
    <text evidence="21">Peptidoglycan polymerase that is essential for cell division.</text>
</comment>